<dbReference type="PANTHER" id="PTHR10963:SF55">
    <property type="entry name" value="GLYCOSIDE HYDROLASE FAMILY 16 PROTEIN"/>
    <property type="match status" value="1"/>
</dbReference>
<feature type="region of interest" description="Disordered" evidence="2">
    <location>
        <begin position="178"/>
        <end position="224"/>
    </location>
</feature>
<accession>A0A3A9WEP6</accession>
<dbReference type="OrthoDB" id="9809583at2"/>
<dbReference type="InterPro" id="IPR000757">
    <property type="entry name" value="Beta-glucanase-like"/>
</dbReference>
<keyword evidence="3" id="KW-0732">Signal</keyword>
<dbReference type="EMBL" id="RBDX01000022">
    <property type="protein sequence ID" value="RKN06126.1"/>
    <property type="molecule type" value="Genomic_DNA"/>
</dbReference>
<evidence type="ECO:0000256" key="3">
    <source>
        <dbReference type="SAM" id="SignalP"/>
    </source>
</evidence>
<dbReference type="InterPro" id="IPR006311">
    <property type="entry name" value="TAT_signal"/>
</dbReference>
<sequence>MHATKPRRRLPRALAALVAALATLLGLTALAGPSAAAQEEVLLSYNKPAQASTSQHDGNCWECVPARAFDFDPASRWATSPENGWTDPGWISVDLGAPASISRVVLQWDPANALAYEIQVSDDNQSWETVYATTTGSGFREELTVSGEGRYVRMYGTQRSGPYGYSLWEFQVYGTGGAPEAPPVPQDPADPPRLVWSDEFDGPAGATPDPAKWSQDPGNGRNNELQIYTDGQNTTLDGNGSLVIESRRQETPGSSCPVDPLSGSTTCQYTSGRINTYGKFDFTYGRVEARIQVASTRGMWPAFWMLGSDFYSEGRPWPYTGEIDIMEHVGHEPNTVHSTLHAPAYNGGGGYGDSYELPAPASADYHVYAVEWDSRGMVFTVDDNVVHTVDRAELERTVGPWVFDHDFFLILNTAVGGDWPGPPDGSTVFPQRMRVDYVRVYQ</sequence>
<dbReference type="EMBL" id="RBDY01000019">
    <property type="protein sequence ID" value="RKN18496.1"/>
    <property type="molecule type" value="Genomic_DNA"/>
</dbReference>
<feature type="domain" description="GH16" evidence="5">
    <location>
        <begin position="184"/>
        <end position="442"/>
    </location>
</feature>
<evidence type="ECO:0000259" key="5">
    <source>
        <dbReference type="PROSITE" id="PS51762"/>
    </source>
</evidence>
<evidence type="ECO:0000313" key="8">
    <source>
        <dbReference type="Proteomes" id="UP000268652"/>
    </source>
</evidence>
<dbReference type="InterPro" id="IPR013320">
    <property type="entry name" value="ConA-like_dom_sf"/>
</dbReference>
<dbReference type="InterPro" id="IPR008979">
    <property type="entry name" value="Galactose-bd-like_sf"/>
</dbReference>
<evidence type="ECO:0000259" key="4">
    <source>
        <dbReference type="PROSITE" id="PS50022"/>
    </source>
</evidence>
<evidence type="ECO:0000256" key="1">
    <source>
        <dbReference type="ARBA" id="ARBA00006865"/>
    </source>
</evidence>
<dbReference type="Proteomes" id="UP000275024">
    <property type="component" value="Unassembled WGS sequence"/>
</dbReference>
<name>A0A3A9WEP6_9ACTN</name>
<protein>
    <submittedName>
        <fullName evidence="6">Glycosyl hydrolase family protein</fullName>
    </submittedName>
</protein>
<dbReference type="InterPro" id="IPR050546">
    <property type="entry name" value="Glycosyl_Hydrlase_16"/>
</dbReference>
<comment type="caution">
    <text evidence="6">The sequence shown here is derived from an EMBL/GenBank/DDBJ whole genome shotgun (WGS) entry which is preliminary data.</text>
</comment>
<comment type="similarity">
    <text evidence="1">Belongs to the glycosyl hydrolase 16 family.</text>
</comment>
<dbReference type="PROSITE" id="PS51762">
    <property type="entry name" value="GH16_2"/>
    <property type="match status" value="1"/>
</dbReference>
<dbReference type="GO" id="GO:0005975">
    <property type="term" value="P:carbohydrate metabolic process"/>
    <property type="evidence" value="ECO:0007669"/>
    <property type="project" value="InterPro"/>
</dbReference>
<dbReference type="Pfam" id="PF00722">
    <property type="entry name" value="Glyco_hydro_16"/>
    <property type="match status" value="1"/>
</dbReference>
<dbReference type="Gene3D" id="2.60.120.200">
    <property type="match status" value="1"/>
</dbReference>
<dbReference type="Pfam" id="PF00754">
    <property type="entry name" value="F5_F8_type_C"/>
    <property type="match status" value="1"/>
</dbReference>
<feature type="domain" description="F5/8 type C" evidence="4">
    <location>
        <begin position="30"/>
        <end position="175"/>
    </location>
</feature>
<reference evidence="8 9" key="1">
    <citation type="submission" date="2018-09" db="EMBL/GenBank/DDBJ databases">
        <title>Streptomyces sp. nov. DS1-2, an endophytic actinomycete isolated from roots of Dendrobium scabrilingue.</title>
        <authorList>
            <person name="Kuncharoen N."/>
            <person name="Kudo T."/>
            <person name="Ohkuma M."/>
            <person name="Yuki M."/>
            <person name="Tanasupawat S."/>
        </authorList>
    </citation>
    <scope>NUCLEOTIDE SEQUENCE [LARGE SCALE GENOMIC DNA]</scope>
    <source>
        <strain evidence="6 9">AZ1-7</strain>
        <strain evidence="7 8">DS1-2</strain>
    </source>
</reference>
<evidence type="ECO:0000256" key="2">
    <source>
        <dbReference type="SAM" id="MobiDB-lite"/>
    </source>
</evidence>
<dbReference type="SUPFAM" id="SSF49785">
    <property type="entry name" value="Galactose-binding domain-like"/>
    <property type="match status" value="1"/>
</dbReference>
<dbReference type="CDD" id="cd08023">
    <property type="entry name" value="GH16_laminarinase_like"/>
    <property type="match status" value="1"/>
</dbReference>
<keyword evidence="6" id="KW-0378">Hydrolase</keyword>
<dbReference type="PROSITE" id="PS50022">
    <property type="entry name" value="FA58C_3"/>
    <property type="match status" value="1"/>
</dbReference>
<dbReference type="PANTHER" id="PTHR10963">
    <property type="entry name" value="GLYCOSYL HYDROLASE-RELATED"/>
    <property type="match status" value="1"/>
</dbReference>
<keyword evidence="8" id="KW-1185">Reference proteome</keyword>
<evidence type="ECO:0000313" key="6">
    <source>
        <dbReference type="EMBL" id="RKN06126.1"/>
    </source>
</evidence>
<dbReference type="AlphaFoldDB" id="A0A3A9WEP6"/>
<dbReference type="Gene3D" id="2.60.120.260">
    <property type="entry name" value="Galactose-binding domain-like"/>
    <property type="match status" value="1"/>
</dbReference>
<dbReference type="SUPFAM" id="SSF49899">
    <property type="entry name" value="Concanavalin A-like lectins/glucanases"/>
    <property type="match status" value="1"/>
</dbReference>
<gene>
    <name evidence="7" type="ORF">D7318_22080</name>
    <name evidence="6" type="ORF">D7319_23220</name>
</gene>
<dbReference type="Proteomes" id="UP000268652">
    <property type="component" value="Unassembled WGS sequence"/>
</dbReference>
<feature type="compositionally biased region" description="Pro residues" evidence="2">
    <location>
        <begin position="180"/>
        <end position="191"/>
    </location>
</feature>
<evidence type="ECO:0000313" key="7">
    <source>
        <dbReference type="EMBL" id="RKN18496.1"/>
    </source>
</evidence>
<proteinExistence type="inferred from homology"/>
<dbReference type="PROSITE" id="PS51318">
    <property type="entry name" value="TAT"/>
    <property type="match status" value="1"/>
</dbReference>
<feature type="chain" id="PRO_5039187413" evidence="3">
    <location>
        <begin position="32"/>
        <end position="442"/>
    </location>
</feature>
<dbReference type="InterPro" id="IPR000421">
    <property type="entry name" value="FA58C"/>
</dbReference>
<feature type="signal peptide" evidence="3">
    <location>
        <begin position="1"/>
        <end position="31"/>
    </location>
</feature>
<dbReference type="GO" id="GO:0004553">
    <property type="term" value="F:hydrolase activity, hydrolyzing O-glycosyl compounds"/>
    <property type="evidence" value="ECO:0007669"/>
    <property type="project" value="InterPro"/>
</dbReference>
<organism evidence="6 9">
    <name type="scientific">Streptomyces radicis</name>
    <dbReference type="NCBI Taxonomy" id="1750517"/>
    <lineage>
        <taxon>Bacteria</taxon>
        <taxon>Bacillati</taxon>
        <taxon>Actinomycetota</taxon>
        <taxon>Actinomycetes</taxon>
        <taxon>Kitasatosporales</taxon>
        <taxon>Streptomycetaceae</taxon>
        <taxon>Streptomyces</taxon>
    </lineage>
</organism>
<evidence type="ECO:0000313" key="9">
    <source>
        <dbReference type="Proteomes" id="UP000275024"/>
    </source>
</evidence>